<dbReference type="GO" id="GO:0000171">
    <property type="term" value="F:ribonuclease MRP activity"/>
    <property type="evidence" value="ECO:0007669"/>
    <property type="project" value="TreeGrafter"/>
</dbReference>
<keyword evidence="2" id="KW-1185">Reference proteome</keyword>
<protein>
    <submittedName>
        <fullName evidence="1">Uncharacterized protein</fullName>
    </submittedName>
</protein>
<evidence type="ECO:0000313" key="2">
    <source>
        <dbReference type="Proteomes" id="UP000696280"/>
    </source>
</evidence>
<dbReference type="InterPro" id="IPR013893">
    <property type="entry name" value="RNase_P_Rpp40"/>
</dbReference>
<dbReference type="GO" id="GO:0001682">
    <property type="term" value="P:tRNA 5'-leader removal"/>
    <property type="evidence" value="ECO:0007669"/>
    <property type="project" value="InterPro"/>
</dbReference>
<sequence>MLDFPEDTKNEQKCEVTHGVMGHLDPKQPPTKRKPFSAILAHPFVHKVELVLPAEIYEIIKNEVFREEERPDYSRVILPLKALLEGEFFNQYIKIGNILMLSEGNPATENVYTLREGVLTLHLDKESYERAGIVGKPEGVKGKRGTKPRWIVEINLRLPSMLHGKKGFDRIAYAFKNVLTSPVTWLFKDLQTSGTSSVSFHCKLNTDVSKAITPRPLEAHFPIEKVSSPSISEIQVLVPQLNPPKDVDVTYGADFEDYSVEIHEWLALVCLESPAIDPEDTTDSFLCRYSPPQGADQIAAKSSSLVKLTWQGFISPNWAHELFVKILLAAPRETWFAYCVDGFGEGWTRNCRNCTILRLPNAPNEYMLWEVS</sequence>
<proteinExistence type="predicted"/>
<name>A0A9N9L2V2_9HELO</name>
<comment type="caution">
    <text evidence="1">The sequence shown here is derived from an EMBL/GenBank/DDBJ whole genome shotgun (WGS) entry which is preliminary data.</text>
</comment>
<dbReference type="PANTHER" id="PTHR15396:SF1">
    <property type="entry name" value="RIBONUCLEASE P PROTEIN SUBUNIT P40"/>
    <property type="match status" value="1"/>
</dbReference>
<dbReference type="GO" id="GO:0030681">
    <property type="term" value="C:multimeric ribonuclease P complex"/>
    <property type="evidence" value="ECO:0007669"/>
    <property type="project" value="TreeGrafter"/>
</dbReference>
<evidence type="ECO:0000313" key="1">
    <source>
        <dbReference type="EMBL" id="CAG8958901.1"/>
    </source>
</evidence>
<dbReference type="GO" id="GO:0000447">
    <property type="term" value="P:endonucleolytic cleavage in ITS1 to separate SSU-rRNA from 5.8S rRNA and LSU-rRNA from tricistronic rRNA transcript (SSU-rRNA, 5.8S rRNA, LSU-rRNA)"/>
    <property type="evidence" value="ECO:0007669"/>
    <property type="project" value="TreeGrafter"/>
</dbReference>
<accession>A0A9N9L2V2</accession>
<dbReference type="Pfam" id="PF08584">
    <property type="entry name" value="Ribonuc_P_40"/>
    <property type="match status" value="1"/>
</dbReference>
<dbReference type="OrthoDB" id="63112at2759"/>
<organism evidence="1 2">
    <name type="scientific">Hymenoscyphus fraxineus</name>
    <dbReference type="NCBI Taxonomy" id="746836"/>
    <lineage>
        <taxon>Eukaryota</taxon>
        <taxon>Fungi</taxon>
        <taxon>Dikarya</taxon>
        <taxon>Ascomycota</taxon>
        <taxon>Pezizomycotina</taxon>
        <taxon>Leotiomycetes</taxon>
        <taxon>Helotiales</taxon>
        <taxon>Helotiaceae</taxon>
        <taxon>Hymenoscyphus</taxon>
    </lineage>
</organism>
<reference evidence="1" key="1">
    <citation type="submission" date="2021-07" db="EMBL/GenBank/DDBJ databases">
        <authorList>
            <person name="Durling M."/>
        </authorList>
    </citation>
    <scope>NUCLEOTIDE SEQUENCE</scope>
</reference>
<dbReference type="GO" id="GO:0004526">
    <property type="term" value="F:ribonuclease P activity"/>
    <property type="evidence" value="ECO:0007669"/>
    <property type="project" value="TreeGrafter"/>
</dbReference>
<dbReference type="PANTHER" id="PTHR15396">
    <property type="entry name" value="RIBONUCLEASE P PROTEIN SUBUNIT P40"/>
    <property type="match status" value="1"/>
</dbReference>
<dbReference type="GO" id="GO:0000172">
    <property type="term" value="C:ribonuclease MRP complex"/>
    <property type="evidence" value="ECO:0007669"/>
    <property type="project" value="TreeGrafter"/>
</dbReference>
<dbReference type="Proteomes" id="UP000696280">
    <property type="component" value="Unassembled WGS sequence"/>
</dbReference>
<dbReference type="EMBL" id="CAJVRL010000086">
    <property type="protein sequence ID" value="CAG8958901.1"/>
    <property type="molecule type" value="Genomic_DNA"/>
</dbReference>
<dbReference type="AlphaFoldDB" id="A0A9N9L2V2"/>
<gene>
    <name evidence="1" type="ORF">HYFRA_00012898</name>
</gene>